<name>A0A5S6QDK2_TRIMR</name>
<dbReference type="AlphaFoldDB" id="A0A5S6QDK2"/>
<dbReference type="WBParaSite" id="TMUE_1000005308.1">
    <property type="protein sequence ID" value="TMUE_1000005308.1"/>
    <property type="gene ID" value="WBGene00299253"/>
</dbReference>
<dbReference type="Proteomes" id="UP000046395">
    <property type="component" value="Unassembled WGS sequence"/>
</dbReference>
<evidence type="ECO:0000313" key="2">
    <source>
        <dbReference type="Proteomes" id="UP000046395"/>
    </source>
</evidence>
<protein>
    <submittedName>
        <fullName evidence="3">Uncharacterized protein</fullName>
    </submittedName>
</protein>
<accession>A0A5S6QDK2</accession>
<reference evidence="3" key="1">
    <citation type="submission" date="2019-12" db="UniProtKB">
        <authorList>
            <consortium name="WormBaseParasite"/>
        </authorList>
    </citation>
    <scope>IDENTIFICATION</scope>
</reference>
<organism evidence="2 3">
    <name type="scientific">Trichuris muris</name>
    <name type="common">Mouse whipworm</name>
    <dbReference type="NCBI Taxonomy" id="70415"/>
    <lineage>
        <taxon>Eukaryota</taxon>
        <taxon>Metazoa</taxon>
        <taxon>Ecdysozoa</taxon>
        <taxon>Nematoda</taxon>
        <taxon>Enoplea</taxon>
        <taxon>Dorylaimia</taxon>
        <taxon>Trichinellida</taxon>
        <taxon>Trichuridae</taxon>
        <taxon>Trichuris</taxon>
    </lineage>
</organism>
<proteinExistence type="predicted"/>
<evidence type="ECO:0000256" key="1">
    <source>
        <dbReference type="SAM" id="MobiDB-lite"/>
    </source>
</evidence>
<keyword evidence="2" id="KW-1185">Reference proteome</keyword>
<feature type="region of interest" description="Disordered" evidence="1">
    <location>
        <begin position="21"/>
        <end position="85"/>
    </location>
</feature>
<evidence type="ECO:0000313" key="3">
    <source>
        <dbReference type="WBParaSite" id="TMUE_1000005308.1"/>
    </source>
</evidence>
<sequence>MDRFRGCDHHLDSVSDTLATMDDVADGDPKQDMPTAWAGGSLESITGYSKTASRRRPNDRRYDETEPGAAAVRKRGKQGKALPPIHGLSTCQTAAGREFAPLINAIVKMVGT</sequence>